<protein>
    <recommendedName>
        <fullName evidence="1">N-acetyltransferase domain-containing protein</fullName>
    </recommendedName>
</protein>
<dbReference type="InterPro" id="IPR050276">
    <property type="entry name" value="MshD_Acetyltransferase"/>
</dbReference>
<accession>A0A5N6L0M2</accession>
<dbReference type="PROSITE" id="PS51186">
    <property type="entry name" value="GNAT"/>
    <property type="match status" value="1"/>
</dbReference>
<gene>
    <name evidence="2" type="ORF">FH972_025179</name>
</gene>
<proteinExistence type="predicted"/>
<dbReference type="InterPro" id="IPR016181">
    <property type="entry name" value="Acyl_CoA_acyltransferase"/>
</dbReference>
<dbReference type="InterPro" id="IPR000182">
    <property type="entry name" value="GNAT_dom"/>
</dbReference>
<sequence>MANIAFAIETLPHISEAHSEDDDAFVELYRNFRLDALQADPDAFGSSYEEESQRPRQFWRDRLANPKAVHFIARDAAQDVSCADAWLGMIVLLGPKDMDTTEVVSAKGSPWPMFGANDESTESHTGVATYHITGTFNKPSARGNGIGVALLKAALGYAADGCAELGRKQARVTLTVDQINEAATKLYEKVGFYQVGEEWYTPRPRGMEEQWDRLAVHYEMRATV</sequence>
<dbReference type="PANTHER" id="PTHR43617">
    <property type="entry name" value="L-AMINO ACID N-ACETYLTRANSFERASE"/>
    <property type="match status" value="1"/>
</dbReference>
<dbReference type="PANTHER" id="PTHR43617:SF20">
    <property type="entry name" value="N-ALPHA-ACETYLTRANSFERASE RIMI"/>
    <property type="match status" value="1"/>
</dbReference>
<dbReference type="OrthoDB" id="41532at2759"/>
<name>A0A5N6L0M2_9ROSI</name>
<evidence type="ECO:0000313" key="2">
    <source>
        <dbReference type="EMBL" id="KAB8446197.1"/>
    </source>
</evidence>
<dbReference type="Proteomes" id="UP000327013">
    <property type="component" value="Unassembled WGS sequence"/>
</dbReference>
<dbReference type="Gene3D" id="3.40.630.30">
    <property type="match status" value="1"/>
</dbReference>
<dbReference type="SUPFAM" id="SSF55729">
    <property type="entry name" value="Acyl-CoA N-acyltransferases (Nat)"/>
    <property type="match status" value="1"/>
</dbReference>
<dbReference type="Pfam" id="PF00583">
    <property type="entry name" value="Acetyltransf_1"/>
    <property type="match status" value="1"/>
</dbReference>
<evidence type="ECO:0000313" key="3">
    <source>
        <dbReference type="Proteomes" id="UP000327013"/>
    </source>
</evidence>
<dbReference type="GO" id="GO:0008999">
    <property type="term" value="F:protein-N-terminal-alanine acetyltransferase activity"/>
    <property type="evidence" value="ECO:0007669"/>
    <property type="project" value="TreeGrafter"/>
</dbReference>
<organism evidence="2 3">
    <name type="scientific">Carpinus fangiana</name>
    <dbReference type="NCBI Taxonomy" id="176857"/>
    <lineage>
        <taxon>Eukaryota</taxon>
        <taxon>Viridiplantae</taxon>
        <taxon>Streptophyta</taxon>
        <taxon>Embryophyta</taxon>
        <taxon>Tracheophyta</taxon>
        <taxon>Spermatophyta</taxon>
        <taxon>Magnoliopsida</taxon>
        <taxon>eudicotyledons</taxon>
        <taxon>Gunneridae</taxon>
        <taxon>Pentapetalae</taxon>
        <taxon>rosids</taxon>
        <taxon>fabids</taxon>
        <taxon>Fagales</taxon>
        <taxon>Betulaceae</taxon>
        <taxon>Carpinus</taxon>
    </lineage>
</organism>
<reference evidence="2 3" key="1">
    <citation type="submission" date="2019-06" db="EMBL/GenBank/DDBJ databases">
        <title>A chromosomal-level reference genome of Carpinus fangiana (Coryloideae, Betulaceae).</title>
        <authorList>
            <person name="Yang X."/>
            <person name="Wang Z."/>
            <person name="Zhang L."/>
            <person name="Hao G."/>
            <person name="Liu J."/>
            <person name="Yang Y."/>
        </authorList>
    </citation>
    <scope>NUCLEOTIDE SEQUENCE [LARGE SCALE GENOMIC DNA]</scope>
    <source>
        <strain evidence="2">Cfa_2016G</strain>
        <tissue evidence="2">Leaf</tissue>
    </source>
</reference>
<feature type="domain" description="N-acetyltransferase" evidence="1">
    <location>
        <begin position="27"/>
        <end position="224"/>
    </location>
</feature>
<keyword evidence="3" id="KW-1185">Reference proteome</keyword>
<comment type="caution">
    <text evidence="2">The sequence shown here is derived from an EMBL/GenBank/DDBJ whole genome shotgun (WGS) entry which is preliminary data.</text>
</comment>
<dbReference type="AlphaFoldDB" id="A0A5N6L0M2"/>
<evidence type="ECO:0000259" key="1">
    <source>
        <dbReference type="PROSITE" id="PS51186"/>
    </source>
</evidence>
<dbReference type="EMBL" id="VIBQ01000038">
    <property type="protein sequence ID" value="KAB8446197.1"/>
    <property type="molecule type" value="Genomic_DNA"/>
</dbReference>